<accession>A0ABQ6GXM7</accession>
<dbReference type="InterPro" id="IPR022080">
    <property type="entry name" value="DUF3630"/>
</dbReference>
<dbReference type="RefSeq" id="WP_284206007.1">
    <property type="nucleotide sequence ID" value="NZ_BSSU01000001.1"/>
</dbReference>
<dbReference type="Proteomes" id="UP001157133">
    <property type="component" value="Unassembled WGS sequence"/>
</dbReference>
<protein>
    <recommendedName>
        <fullName evidence="3">DUF3630 family protein</fullName>
    </recommendedName>
</protein>
<keyword evidence="2" id="KW-1185">Reference proteome</keyword>
<evidence type="ECO:0008006" key="3">
    <source>
        <dbReference type="Google" id="ProtNLM"/>
    </source>
</evidence>
<evidence type="ECO:0000313" key="1">
    <source>
        <dbReference type="EMBL" id="GLX80688.1"/>
    </source>
</evidence>
<name>A0ABQ6GXM7_9GAMM</name>
<proteinExistence type="predicted"/>
<gene>
    <name evidence="1" type="ORF">theurythT_01400</name>
</gene>
<sequence>MQQLIQQFNYQKNEDKPFILLGFQLPWDQDDIGDLIACVFNCIGKGQVIEHALGADLETVHFRLDNDDYLLNFEVYSQSCWLEVVNQEDSHALLHLYENNKI</sequence>
<organism evidence="1 2">
    <name type="scientific">Thalassotalea eurytherma</name>
    <dbReference type="NCBI Taxonomy" id="1144278"/>
    <lineage>
        <taxon>Bacteria</taxon>
        <taxon>Pseudomonadati</taxon>
        <taxon>Pseudomonadota</taxon>
        <taxon>Gammaproteobacteria</taxon>
        <taxon>Alteromonadales</taxon>
        <taxon>Colwelliaceae</taxon>
        <taxon>Thalassotalea</taxon>
    </lineage>
</organism>
<dbReference type="EMBL" id="BSSU01000001">
    <property type="protein sequence ID" value="GLX80688.1"/>
    <property type="molecule type" value="Genomic_DNA"/>
</dbReference>
<reference evidence="1 2" key="1">
    <citation type="submission" date="2023-03" db="EMBL/GenBank/DDBJ databases">
        <title>Draft genome sequence of Thalassotalea eurytherma JCM 18482T.</title>
        <authorList>
            <person name="Sawabe T."/>
        </authorList>
    </citation>
    <scope>NUCLEOTIDE SEQUENCE [LARGE SCALE GENOMIC DNA]</scope>
    <source>
        <strain evidence="1 2">JCM 18482</strain>
    </source>
</reference>
<dbReference type="Pfam" id="PF12305">
    <property type="entry name" value="DUF3630"/>
    <property type="match status" value="1"/>
</dbReference>
<evidence type="ECO:0000313" key="2">
    <source>
        <dbReference type="Proteomes" id="UP001157133"/>
    </source>
</evidence>
<comment type="caution">
    <text evidence="1">The sequence shown here is derived from an EMBL/GenBank/DDBJ whole genome shotgun (WGS) entry which is preliminary data.</text>
</comment>